<evidence type="ECO:0000259" key="2">
    <source>
        <dbReference type="PROSITE" id="PS50943"/>
    </source>
</evidence>
<keyword evidence="4" id="KW-1185">Reference proteome</keyword>
<gene>
    <name evidence="3" type="ORF">H6G97_37035</name>
</gene>
<protein>
    <submittedName>
        <fullName evidence="3">Helix-turn-helix transcriptional regulator</fullName>
    </submittedName>
</protein>
<comment type="caution">
    <text evidence="3">The sequence shown here is derived from an EMBL/GenBank/DDBJ whole genome shotgun (WGS) entry which is preliminary data.</text>
</comment>
<feature type="domain" description="HTH cro/C1-type" evidence="2">
    <location>
        <begin position="8"/>
        <end position="54"/>
    </location>
</feature>
<evidence type="ECO:0000256" key="1">
    <source>
        <dbReference type="SAM" id="MobiDB-lite"/>
    </source>
</evidence>
<reference evidence="3 4" key="1">
    <citation type="journal article" date="2020" name="ISME J.">
        <title>Comparative genomics reveals insights into cyanobacterial evolution and habitat adaptation.</title>
        <authorList>
            <person name="Chen M.Y."/>
            <person name="Teng W.K."/>
            <person name="Zhao L."/>
            <person name="Hu C.X."/>
            <person name="Zhou Y.K."/>
            <person name="Han B.P."/>
            <person name="Song L.R."/>
            <person name="Shu W.S."/>
        </authorList>
    </citation>
    <scope>NUCLEOTIDE SEQUENCE [LARGE SCALE GENOMIC DNA]</scope>
    <source>
        <strain evidence="3 4">FACHB-838</strain>
    </source>
</reference>
<sequence length="79" mass="9105">MAEKDPQLSQRQLAKETGLDITTINRLFTNNFSRVDVGTVEVLCNYFTREVGDLFEMRNPEDIPQRKSRKRSNSEVEAA</sequence>
<accession>A0ABR8DZ67</accession>
<dbReference type="Gene3D" id="1.10.260.40">
    <property type="entry name" value="lambda repressor-like DNA-binding domains"/>
    <property type="match status" value="1"/>
</dbReference>
<dbReference type="SUPFAM" id="SSF47413">
    <property type="entry name" value="lambda repressor-like DNA-binding domains"/>
    <property type="match status" value="1"/>
</dbReference>
<dbReference type="CDD" id="cd00093">
    <property type="entry name" value="HTH_XRE"/>
    <property type="match status" value="1"/>
</dbReference>
<dbReference type="InterPro" id="IPR001387">
    <property type="entry name" value="Cro/C1-type_HTH"/>
</dbReference>
<dbReference type="Pfam" id="PF13443">
    <property type="entry name" value="HTH_26"/>
    <property type="match status" value="1"/>
</dbReference>
<feature type="region of interest" description="Disordered" evidence="1">
    <location>
        <begin position="58"/>
        <end position="79"/>
    </location>
</feature>
<organism evidence="3 4">
    <name type="scientific">Nostoc flagelliforme FACHB-838</name>
    <dbReference type="NCBI Taxonomy" id="2692904"/>
    <lineage>
        <taxon>Bacteria</taxon>
        <taxon>Bacillati</taxon>
        <taxon>Cyanobacteriota</taxon>
        <taxon>Cyanophyceae</taxon>
        <taxon>Nostocales</taxon>
        <taxon>Nostocaceae</taxon>
        <taxon>Nostoc</taxon>
    </lineage>
</organism>
<dbReference type="Proteomes" id="UP000623440">
    <property type="component" value="Unassembled WGS sequence"/>
</dbReference>
<evidence type="ECO:0000313" key="3">
    <source>
        <dbReference type="EMBL" id="MBD2534772.1"/>
    </source>
</evidence>
<dbReference type="EMBL" id="JACJSI010000193">
    <property type="protein sequence ID" value="MBD2534772.1"/>
    <property type="molecule type" value="Genomic_DNA"/>
</dbReference>
<proteinExistence type="predicted"/>
<name>A0ABR8DZ67_9NOSO</name>
<dbReference type="PROSITE" id="PS50943">
    <property type="entry name" value="HTH_CROC1"/>
    <property type="match status" value="1"/>
</dbReference>
<dbReference type="InterPro" id="IPR010982">
    <property type="entry name" value="Lambda_DNA-bd_dom_sf"/>
</dbReference>
<evidence type="ECO:0000313" key="4">
    <source>
        <dbReference type="Proteomes" id="UP000623440"/>
    </source>
</evidence>